<organism evidence="3 4">
    <name type="scientific">Deinococcus aerolatus</name>
    <dbReference type="NCBI Taxonomy" id="522487"/>
    <lineage>
        <taxon>Bacteria</taxon>
        <taxon>Thermotogati</taxon>
        <taxon>Deinococcota</taxon>
        <taxon>Deinococci</taxon>
        <taxon>Deinococcales</taxon>
        <taxon>Deinococcaceae</taxon>
        <taxon>Deinococcus</taxon>
    </lineage>
</organism>
<feature type="region of interest" description="Disordered" evidence="1">
    <location>
        <begin position="207"/>
        <end position="247"/>
    </location>
</feature>
<dbReference type="Gene3D" id="3.30.70.270">
    <property type="match status" value="1"/>
</dbReference>
<dbReference type="Proteomes" id="UP000639973">
    <property type="component" value="Unassembled WGS sequence"/>
</dbReference>
<dbReference type="RefSeq" id="WP_188968410.1">
    <property type="nucleotide sequence ID" value="NZ_BMOL01000001.1"/>
</dbReference>
<dbReference type="PROSITE" id="PS50887">
    <property type="entry name" value="GGDEF"/>
    <property type="match status" value="1"/>
</dbReference>
<name>A0ABQ2G076_9DEIO</name>
<dbReference type="PANTHER" id="PTHR45138:SF9">
    <property type="entry name" value="DIGUANYLATE CYCLASE DGCM-RELATED"/>
    <property type="match status" value="1"/>
</dbReference>
<feature type="domain" description="GGDEF" evidence="2">
    <location>
        <begin position="81"/>
        <end position="210"/>
    </location>
</feature>
<dbReference type="EMBL" id="BMOL01000001">
    <property type="protein sequence ID" value="GGL68810.1"/>
    <property type="molecule type" value="Genomic_DNA"/>
</dbReference>
<dbReference type="SMART" id="SM00267">
    <property type="entry name" value="GGDEF"/>
    <property type="match status" value="1"/>
</dbReference>
<dbReference type="Pfam" id="PF00990">
    <property type="entry name" value="GGDEF"/>
    <property type="match status" value="1"/>
</dbReference>
<reference evidence="4" key="1">
    <citation type="journal article" date="2019" name="Int. J. Syst. Evol. Microbiol.">
        <title>The Global Catalogue of Microorganisms (GCM) 10K type strain sequencing project: providing services to taxonomists for standard genome sequencing and annotation.</title>
        <authorList>
            <consortium name="The Broad Institute Genomics Platform"/>
            <consortium name="The Broad Institute Genome Sequencing Center for Infectious Disease"/>
            <person name="Wu L."/>
            <person name="Ma J."/>
        </authorList>
    </citation>
    <scope>NUCLEOTIDE SEQUENCE [LARGE SCALE GENOMIC DNA]</scope>
    <source>
        <strain evidence="4">JCM 15442</strain>
    </source>
</reference>
<gene>
    <name evidence="3" type="ORF">GCM10010840_03680</name>
</gene>
<dbReference type="SUPFAM" id="SSF55073">
    <property type="entry name" value="Nucleotide cyclase"/>
    <property type="match status" value="1"/>
</dbReference>
<dbReference type="InterPro" id="IPR043128">
    <property type="entry name" value="Rev_trsase/Diguanyl_cyclase"/>
</dbReference>
<dbReference type="InterPro" id="IPR029787">
    <property type="entry name" value="Nucleotide_cyclase"/>
</dbReference>
<evidence type="ECO:0000313" key="4">
    <source>
        <dbReference type="Proteomes" id="UP000639973"/>
    </source>
</evidence>
<proteinExistence type="predicted"/>
<sequence length="247" mass="26484">MGDPVPLLYTGFLLFLIGQMTVAGRQIQQELSRTALYADLALTDPLTGLPNRRSLERRLEAHYVGQVRAPRTGARTGPPASPLGVLMIDIDLFKQVNDTHGHEVGDRVLVALGQTLRSCARAGDLVSRWGGEEFLLLAPGDRARLTRIGGRIQQALAGQAWPETLPRVTVSIGAALSEESSDAAGLLDLADRRLYRAKHTGRARMNMDPAETLHGTDGLHTKSGRAGSHAPAGLTHRPPAVELTASS</sequence>
<accession>A0ABQ2G076</accession>
<dbReference type="NCBIfam" id="TIGR00254">
    <property type="entry name" value="GGDEF"/>
    <property type="match status" value="1"/>
</dbReference>
<dbReference type="CDD" id="cd01949">
    <property type="entry name" value="GGDEF"/>
    <property type="match status" value="1"/>
</dbReference>
<protein>
    <recommendedName>
        <fullName evidence="2">GGDEF domain-containing protein</fullName>
    </recommendedName>
</protein>
<evidence type="ECO:0000256" key="1">
    <source>
        <dbReference type="SAM" id="MobiDB-lite"/>
    </source>
</evidence>
<keyword evidence="4" id="KW-1185">Reference proteome</keyword>
<evidence type="ECO:0000259" key="2">
    <source>
        <dbReference type="PROSITE" id="PS50887"/>
    </source>
</evidence>
<dbReference type="InterPro" id="IPR050469">
    <property type="entry name" value="Diguanylate_Cyclase"/>
</dbReference>
<dbReference type="InterPro" id="IPR000160">
    <property type="entry name" value="GGDEF_dom"/>
</dbReference>
<dbReference type="PANTHER" id="PTHR45138">
    <property type="entry name" value="REGULATORY COMPONENTS OF SENSORY TRANSDUCTION SYSTEM"/>
    <property type="match status" value="1"/>
</dbReference>
<comment type="caution">
    <text evidence="3">The sequence shown here is derived from an EMBL/GenBank/DDBJ whole genome shotgun (WGS) entry which is preliminary data.</text>
</comment>
<evidence type="ECO:0000313" key="3">
    <source>
        <dbReference type="EMBL" id="GGL68810.1"/>
    </source>
</evidence>